<evidence type="ECO:0000256" key="1">
    <source>
        <dbReference type="SAM" id="MobiDB-lite"/>
    </source>
</evidence>
<organism evidence="2 3">
    <name type="scientific">Prymnesium parvum</name>
    <name type="common">Toxic golden alga</name>
    <dbReference type="NCBI Taxonomy" id="97485"/>
    <lineage>
        <taxon>Eukaryota</taxon>
        <taxon>Haptista</taxon>
        <taxon>Haptophyta</taxon>
        <taxon>Prymnesiophyceae</taxon>
        <taxon>Prymnesiales</taxon>
        <taxon>Prymnesiaceae</taxon>
        <taxon>Prymnesium</taxon>
    </lineage>
</organism>
<proteinExistence type="predicted"/>
<dbReference type="EMBL" id="JBGBPQ010000003">
    <property type="protein sequence ID" value="KAL1527041.1"/>
    <property type="molecule type" value="Genomic_DNA"/>
</dbReference>
<reference evidence="2 3" key="1">
    <citation type="journal article" date="2024" name="Science">
        <title>Giant polyketide synthase enzymes in the biosynthesis of giant marine polyether toxins.</title>
        <authorList>
            <person name="Fallon T.R."/>
            <person name="Shende V.V."/>
            <person name="Wierzbicki I.H."/>
            <person name="Pendleton A.L."/>
            <person name="Watervoot N.F."/>
            <person name="Auber R.P."/>
            <person name="Gonzalez D.J."/>
            <person name="Wisecaver J.H."/>
            <person name="Moore B.S."/>
        </authorList>
    </citation>
    <scope>NUCLEOTIDE SEQUENCE [LARGE SCALE GENOMIC DNA]</scope>
    <source>
        <strain evidence="2 3">12B1</strain>
    </source>
</reference>
<evidence type="ECO:0000313" key="3">
    <source>
        <dbReference type="Proteomes" id="UP001515480"/>
    </source>
</evidence>
<comment type="caution">
    <text evidence="2">The sequence shown here is derived from an EMBL/GenBank/DDBJ whole genome shotgun (WGS) entry which is preliminary data.</text>
</comment>
<dbReference type="AlphaFoldDB" id="A0AB34K2A5"/>
<gene>
    <name evidence="2" type="ORF">AB1Y20_015727</name>
</gene>
<evidence type="ECO:0008006" key="4">
    <source>
        <dbReference type="Google" id="ProtNLM"/>
    </source>
</evidence>
<feature type="region of interest" description="Disordered" evidence="1">
    <location>
        <begin position="62"/>
        <end position="85"/>
    </location>
</feature>
<accession>A0AB34K2A5</accession>
<dbReference type="Proteomes" id="UP001515480">
    <property type="component" value="Unassembled WGS sequence"/>
</dbReference>
<protein>
    <recommendedName>
        <fullName evidence="4">Secreted protein</fullName>
    </recommendedName>
</protein>
<evidence type="ECO:0000313" key="2">
    <source>
        <dbReference type="EMBL" id="KAL1527041.1"/>
    </source>
</evidence>
<keyword evidence="3" id="KW-1185">Reference proteome</keyword>
<name>A0AB34K2A5_PRYPA</name>
<feature type="compositionally biased region" description="Low complexity" evidence="1">
    <location>
        <begin position="71"/>
        <end position="83"/>
    </location>
</feature>
<sequence length="119" mass="12250">MALAAIRLHLLARVTKLVSSTVGFARALDMHARCSSLAMSFLTGVMVADDCVALLGGSAPHADAEVRREGGATSTGTLGSTSGPNAQLSIREAFSLWGQVSTWSSTTFRASPSPAQTLG</sequence>